<reference evidence="1" key="1">
    <citation type="journal article" date="2022" name="bioRxiv">
        <title>Population genetic analysis of Ophidiomyces ophidiicola, the causative agent of snake fungal disease, indicates recent introductions to the USA.</title>
        <authorList>
            <person name="Ladner J.T."/>
            <person name="Palmer J.M."/>
            <person name="Ettinger C.L."/>
            <person name="Stajich J.E."/>
            <person name="Farrell T.M."/>
            <person name="Glorioso B.M."/>
            <person name="Lawson B."/>
            <person name="Price S.J."/>
            <person name="Stengle A.G."/>
            <person name="Grear D.A."/>
            <person name="Lorch J.M."/>
        </authorList>
    </citation>
    <scope>NUCLEOTIDE SEQUENCE</scope>
    <source>
        <strain evidence="1">NWHC 24266-5</strain>
    </source>
</reference>
<dbReference type="EMBL" id="JALBCA010000122">
    <property type="protein sequence ID" value="KAI2382483.1"/>
    <property type="molecule type" value="Genomic_DNA"/>
</dbReference>
<sequence>MTIRELFLSTLLLAAGIHAAVDDRLYPVEARDTPAQAKRQTPGNNMVNVHVVQVGDMQGSLKFYPDTLRPALGDMIQFQFYPKNHSVVQAAFDKPCEPIGRSNPQIAGIKSGFMPIQASANQRPVFTVMVNDTKPMWFYCGQGRHCQNGMVMALNPVAGSNRTVESFRALAAQVGSGNGGSASPSGGLSPSNTIPNNGNPSRTGAAVQTGNSASSLSAHTAGMGGMLLFVAAMVGF</sequence>
<organism evidence="1">
    <name type="scientific">Ophidiomyces ophidiicola</name>
    <dbReference type="NCBI Taxonomy" id="1387563"/>
    <lineage>
        <taxon>Eukaryota</taxon>
        <taxon>Fungi</taxon>
        <taxon>Dikarya</taxon>
        <taxon>Ascomycota</taxon>
        <taxon>Pezizomycotina</taxon>
        <taxon>Eurotiomycetes</taxon>
        <taxon>Eurotiomycetidae</taxon>
        <taxon>Onygenales</taxon>
        <taxon>Onygenaceae</taxon>
        <taxon>Ophidiomyces</taxon>
    </lineage>
</organism>
<comment type="caution">
    <text evidence="1">The sequence shown here is derived from an EMBL/GenBank/DDBJ whole genome shotgun (WGS) entry which is preliminary data.</text>
</comment>
<protein>
    <submittedName>
        <fullName evidence="1">Uncharacterized protein</fullName>
    </submittedName>
</protein>
<name>A0ACB8UQ15_9EURO</name>
<accession>A0ACB8UQ15</accession>
<gene>
    <name evidence="1" type="ORF">LOY88_006001</name>
</gene>
<evidence type="ECO:0000313" key="1">
    <source>
        <dbReference type="EMBL" id="KAI2382483.1"/>
    </source>
</evidence>
<proteinExistence type="predicted"/>